<dbReference type="AlphaFoldDB" id="A0A9Q1EEV9"/>
<reference evidence="1" key="1">
    <citation type="journal article" date="2023" name="Science">
        <title>Genome structures resolve the early diversification of teleost fishes.</title>
        <authorList>
            <person name="Parey E."/>
            <person name="Louis A."/>
            <person name="Montfort J."/>
            <person name="Bouchez O."/>
            <person name="Roques C."/>
            <person name="Iampietro C."/>
            <person name="Lluch J."/>
            <person name="Castinel A."/>
            <person name="Donnadieu C."/>
            <person name="Desvignes T."/>
            <person name="Floi Bucao C."/>
            <person name="Jouanno E."/>
            <person name="Wen M."/>
            <person name="Mejri S."/>
            <person name="Dirks R."/>
            <person name="Jansen H."/>
            <person name="Henkel C."/>
            <person name="Chen W.J."/>
            <person name="Zahm M."/>
            <person name="Cabau C."/>
            <person name="Klopp C."/>
            <person name="Thompson A.W."/>
            <person name="Robinson-Rechavi M."/>
            <person name="Braasch I."/>
            <person name="Lecointre G."/>
            <person name="Bobe J."/>
            <person name="Postlethwait J.H."/>
            <person name="Berthelot C."/>
            <person name="Roest Crollius H."/>
            <person name="Guiguen Y."/>
        </authorList>
    </citation>
    <scope>NUCLEOTIDE SEQUENCE</scope>
    <source>
        <strain evidence="1">WJC10195</strain>
    </source>
</reference>
<dbReference type="EMBL" id="JAINUF010000018">
    <property type="protein sequence ID" value="KAJ8337509.1"/>
    <property type="molecule type" value="Genomic_DNA"/>
</dbReference>
<accession>A0A9Q1EEV9</accession>
<organism evidence="1 2">
    <name type="scientific">Synaphobranchus kaupii</name>
    <name type="common">Kaup's arrowtooth eel</name>
    <dbReference type="NCBI Taxonomy" id="118154"/>
    <lineage>
        <taxon>Eukaryota</taxon>
        <taxon>Metazoa</taxon>
        <taxon>Chordata</taxon>
        <taxon>Craniata</taxon>
        <taxon>Vertebrata</taxon>
        <taxon>Euteleostomi</taxon>
        <taxon>Actinopterygii</taxon>
        <taxon>Neopterygii</taxon>
        <taxon>Teleostei</taxon>
        <taxon>Anguilliformes</taxon>
        <taxon>Synaphobranchidae</taxon>
        <taxon>Synaphobranchus</taxon>
    </lineage>
</organism>
<evidence type="ECO:0000313" key="1">
    <source>
        <dbReference type="EMBL" id="KAJ8337509.1"/>
    </source>
</evidence>
<comment type="caution">
    <text evidence="1">The sequence shown here is derived from an EMBL/GenBank/DDBJ whole genome shotgun (WGS) entry which is preliminary data.</text>
</comment>
<evidence type="ECO:0000313" key="2">
    <source>
        <dbReference type="Proteomes" id="UP001152622"/>
    </source>
</evidence>
<sequence>MERPVLRCLASAVLEAEDAAAGKSRRDQFEGIRYASEDDIENEAAVQDGGAADVCSRFVAWPDDDQLQCDLRQVLGSSLNGF</sequence>
<proteinExistence type="predicted"/>
<gene>
    <name evidence="1" type="ORF">SKAU_G00364750</name>
</gene>
<keyword evidence="2" id="KW-1185">Reference proteome</keyword>
<name>A0A9Q1EEV9_SYNKA</name>
<dbReference type="Proteomes" id="UP001152622">
    <property type="component" value="Chromosome 18"/>
</dbReference>
<protein>
    <submittedName>
        <fullName evidence="1">Uncharacterized protein</fullName>
    </submittedName>
</protein>